<gene>
    <name evidence="3" type="ORF">GUITHDRAFT_121225</name>
</gene>
<dbReference type="EMBL" id="JH993181">
    <property type="protein sequence ID" value="EKX32596.1"/>
    <property type="molecule type" value="Genomic_DNA"/>
</dbReference>
<evidence type="ECO:0000256" key="2">
    <source>
        <dbReference type="SAM" id="SignalP"/>
    </source>
</evidence>
<reference evidence="4" key="3">
    <citation type="submission" date="2015-06" db="UniProtKB">
        <authorList>
            <consortium name="EnsemblProtists"/>
        </authorList>
    </citation>
    <scope>IDENTIFICATION</scope>
</reference>
<proteinExistence type="predicted"/>
<evidence type="ECO:0000313" key="5">
    <source>
        <dbReference type="Proteomes" id="UP000011087"/>
    </source>
</evidence>
<dbReference type="GeneID" id="17289334"/>
<feature type="transmembrane region" description="Helical" evidence="1">
    <location>
        <begin position="3201"/>
        <end position="3225"/>
    </location>
</feature>
<feature type="signal peptide" evidence="2">
    <location>
        <begin position="1"/>
        <end position="29"/>
    </location>
</feature>
<feature type="transmembrane region" description="Helical" evidence="1">
    <location>
        <begin position="3152"/>
        <end position="3172"/>
    </location>
</feature>
<evidence type="ECO:0000313" key="4">
    <source>
        <dbReference type="EnsemblProtists" id="EKX32596"/>
    </source>
</evidence>
<keyword evidence="5" id="KW-1185">Reference proteome</keyword>
<dbReference type="RefSeq" id="XP_005819576.1">
    <property type="nucleotide sequence ID" value="XM_005819519.1"/>
</dbReference>
<dbReference type="KEGG" id="gtt:GUITHDRAFT_121225"/>
<accession>L1I8K0</accession>
<keyword evidence="1" id="KW-0812">Transmembrane</keyword>
<dbReference type="PROSITE" id="PS51257">
    <property type="entry name" value="PROKAR_LIPOPROTEIN"/>
    <property type="match status" value="1"/>
</dbReference>
<reference evidence="3 5" key="1">
    <citation type="journal article" date="2012" name="Nature">
        <title>Algal genomes reveal evolutionary mosaicism and the fate of nucleomorphs.</title>
        <authorList>
            <consortium name="DOE Joint Genome Institute"/>
            <person name="Curtis B.A."/>
            <person name="Tanifuji G."/>
            <person name="Burki F."/>
            <person name="Gruber A."/>
            <person name="Irimia M."/>
            <person name="Maruyama S."/>
            <person name="Arias M.C."/>
            <person name="Ball S.G."/>
            <person name="Gile G.H."/>
            <person name="Hirakawa Y."/>
            <person name="Hopkins J.F."/>
            <person name="Kuo A."/>
            <person name="Rensing S.A."/>
            <person name="Schmutz J."/>
            <person name="Symeonidi A."/>
            <person name="Elias M."/>
            <person name="Eveleigh R.J."/>
            <person name="Herman E.K."/>
            <person name="Klute M.J."/>
            <person name="Nakayama T."/>
            <person name="Obornik M."/>
            <person name="Reyes-Prieto A."/>
            <person name="Armbrust E.V."/>
            <person name="Aves S.J."/>
            <person name="Beiko R.G."/>
            <person name="Coutinho P."/>
            <person name="Dacks J.B."/>
            <person name="Durnford D.G."/>
            <person name="Fast N.M."/>
            <person name="Green B.R."/>
            <person name="Grisdale C.J."/>
            <person name="Hempel F."/>
            <person name="Henrissat B."/>
            <person name="Hoppner M.P."/>
            <person name="Ishida K."/>
            <person name="Kim E."/>
            <person name="Koreny L."/>
            <person name="Kroth P.G."/>
            <person name="Liu Y."/>
            <person name="Malik S.B."/>
            <person name="Maier U.G."/>
            <person name="McRose D."/>
            <person name="Mock T."/>
            <person name="Neilson J.A."/>
            <person name="Onodera N.T."/>
            <person name="Poole A.M."/>
            <person name="Pritham E.J."/>
            <person name="Richards T.A."/>
            <person name="Rocap G."/>
            <person name="Roy S.W."/>
            <person name="Sarai C."/>
            <person name="Schaack S."/>
            <person name="Shirato S."/>
            <person name="Slamovits C.H."/>
            <person name="Spencer D.F."/>
            <person name="Suzuki S."/>
            <person name="Worden A.Z."/>
            <person name="Zauner S."/>
            <person name="Barry K."/>
            <person name="Bell C."/>
            <person name="Bharti A.K."/>
            <person name="Crow J.A."/>
            <person name="Grimwood J."/>
            <person name="Kramer R."/>
            <person name="Lindquist E."/>
            <person name="Lucas S."/>
            <person name="Salamov A."/>
            <person name="McFadden G.I."/>
            <person name="Lane C.E."/>
            <person name="Keeling P.J."/>
            <person name="Gray M.W."/>
            <person name="Grigoriev I.V."/>
            <person name="Archibald J.M."/>
        </authorList>
    </citation>
    <scope>NUCLEOTIDE SEQUENCE</scope>
    <source>
        <strain evidence="3 5">CCMP2712</strain>
    </source>
</reference>
<dbReference type="EnsemblProtists" id="EKX32596">
    <property type="protein sequence ID" value="EKX32596"/>
    <property type="gene ID" value="GUITHDRAFT_121225"/>
</dbReference>
<feature type="chain" id="PRO_5008769714" description="EGF-like domain-containing protein" evidence="2">
    <location>
        <begin position="30"/>
        <end position="3571"/>
    </location>
</feature>
<keyword evidence="2" id="KW-0732">Signal</keyword>
<feature type="transmembrane region" description="Helical" evidence="1">
    <location>
        <begin position="3346"/>
        <end position="3370"/>
    </location>
</feature>
<organism evidence="3">
    <name type="scientific">Guillardia theta (strain CCMP2712)</name>
    <name type="common">Cryptophyte</name>
    <dbReference type="NCBI Taxonomy" id="905079"/>
    <lineage>
        <taxon>Eukaryota</taxon>
        <taxon>Cryptophyceae</taxon>
        <taxon>Pyrenomonadales</taxon>
        <taxon>Geminigeraceae</taxon>
        <taxon>Guillardia</taxon>
    </lineage>
</organism>
<dbReference type="Proteomes" id="UP000011087">
    <property type="component" value="Unassembled WGS sequence"/>
</dbReference>
<evidence type="ECO:0000256" key="1">
    <source>
        <dbReference type="SAM" id="Phobius"/>
    </source>
</evidence>
<keyword evidence="1" id="KW-0472">Membrane</keyword>
<keyword evidence="1" id="KW-1133">Transmembrane helix</keyword>
<sequence>MKQRFLFTGAPLLVACVLFVTFEVHPVATTPSQGKASDLPVRLRSQYRDQSEISNKTLERHARGETHIRSSRQLSSTYTDSVYSMLSFVQNFTRSICTSSLKTAVVNDPGGPTFYSTRTFQVAFYKIGASGSPRNVSFTFPSTDRCGAIGVTMKGWSSQVDLDMCCVVFFYNPVNVTLARTSDNIMNGSAQEEYGLPYPIDSSVCPLWIDHYEASTNRNYIPYVELKLDFHVPWSSAMKSFPVGAGLGPFSYQHVYFQATCQQWFWFESREQGSWYKLHYKRSLSHQNVSDFCEILDGVVLPPPETMVSCTFDNEASPPKALSSNIFAIVMEPTDCAGVVDVPTVASAPFANIGQFASLYGVPTVRSVCDKCNKCGGGMILDSCGVCGGVCFLPMCTAAQCSGFYVRYLGDEYSKKHIVSASGLTVGVLFSDGPCIGSSPALSAGGVCETLGRSYTATAQSAATINLQGTARELTTEINTLKYLPVPHWNSKFPPQYQKYLQFKFPGNAMLTGVRIAVLPVNDPPVILFPAPAYVIQEDKASRLNNPAISISDDANDVSGSKIILEIQTNNTGSGVRVSSLEPFVHYLRIHDGLDACNAFLKNLEYLSATNSNYEYGSQDFLTVTVNDTGSGGVSPYDTPFVATRYINVTVVPQNDPPFAMMPSAATLFQFGQTSIVGAHIVDVDAYQYRSPEPLYQSMLASDVAKLTLPLLKYNCTLLYNMPFIYWNATLVKYVDEAIPDADPVLNQSSFLKLNSMQGKRKVIYLGYNISNSIHVLQSYLSAQISLSLYKYDCKDEQFSTSKGACTVEGNFSVNLVSCSILASTKTFTWSTHLQIHVIAELGVTSYNTDSATWVTSSIDVPTLLANVNALNQGVVCLQLNPIAVVETLRFFAPYFNIDANHEYLNPTLQVYSGANMNLTFRGNQSYSSCGIQLRQGQGYLDSVVQIEASLTVTNLVLGDFSVQSFTNFSNILNEEKGNVSLQVLDISAISSCLQQQLLFGPQDCYVPNMAYTNLRVIPMKERRTNLYMQPWYADSWLRELSVKGDLPAYVALEDCGNRGWYETCPYLIQILPEPIPGESRTSRFTVEVSSRLGTITIPDSIRPHLTFTKGDGFRNQVVRFSGYASDVRQALMNAVYQTNIDENLQYANAFSAETNPDYVDCPRECFLNNVAEPVFLGVQSSSGCSLECAKRIYERTNSPSHSFSTAAEMGTFLDDLVITFDDDGASGIGMTKYKTVLLYNIYSLTFDLSAKHGSLSLSKFDNLRFFKSPQSQFMPEMSFLASIADANAATHLLRYQLSARDPYFNSNVGTETISIVVSDQGFSGSDQTGQYDFSSAASTLQVPVNVIPVNNPPTITTPRTTDPIAILENTRVQLSQAALSPGLGIADVDSDECIHLGKGYGQLTLRVEVVYGRIFIPTASEAAIEALNALSASSLTFFLQADCKNEECSMHATAGDCATSYECVWDPTSSAEVGAPGSCICKTVPPGLLCSSLAMRGFQGDIQNALQSIVYVPRENSNYLSLPTGEALSIMVSDKLHPNDPLNLNFSCGLTSSKHLNWIEGKANIKIVPQSQPCHVSLDGLVENSGFEHPSLCQGVRDCSIAFLQPNGSTPCVGVLSSPAQREGSWAMSPLAGISFDGWDGDFASPEGLQHLYMLPSPAVDVNQTVDGLTLGASFQISMQVGVSSNGNEAFSFEAFLNHSDMNAWEVSPPTINASRLEFNPANPFKLFYSASFTSYRNSYPLVLRASSHSRGNPNGQMVLVDDVQVKFLGFNLLEGGSLRFNKLKVIDPDYSLATEQLMKKSGIEFSVSVALSVEHGIFSLLLGRCEVKPPGSKISEEQLYEWGAQCAAYLNNSQLSLWANQTLNRPTCPPGWYGSDTEMEPCVNLPVTSISVTWNVPYLSSLFPAGQKMIPTNQISLSGNITNVQKVINDRLIYYAEKSFNTNNLGKEFLHVSCDDQGNFGVKISNSSNQTYPINIINVNDPPNVTFISSTLSSLENQTIRLSNFILSDPDINEKPCAAAPCAKAQGRLALKIDGLTGTMNVTSSSVVDLRSLLAKYFGFVTRESYLQLCIMKISCNPSNQFLSLNGISLADVCQSQTSECERVKLYCSVASMALGALSEAQCLQTFVDSSLYQQLSSNALKQAEIAVQDTILQLTAGNYVLGFANASSLVLLGVMRNVQSLIDSNAIYYHPPQYDNGEKVISFQVNDLGNVGIGYPCNAPADVPADVMFAYCSTNLPFKEQIVTRWLTLQIQAVNNPPVLFTFNTQGTVRYSNPFPLMQAVQNETTSLNKVEVEDVDIADTPGCMMNVSIQTSSGGNLFLNASLAPAVKFVSNVSGPSVSFYGLVPGINAMLARLQYQSDPQFTGIEAIRFKLNDNGCTGINLNGRNETAVTYTLNIVVTRSQPCVASTCAACIQQRVQKCGWCPSACGGKGKCLEAASIGGPPRYGTCSTYCDDTGCYSWNMCTPRQVNTWQTTSTGAPLLFVLIVFLYLFFMWARRNHGTFPIYLVKLSENFLRSTQHISFSPQENAHMGKIFYLVIVIVLACLIPGLISSLNNTNEVVQTLERATSISIQTDGCKVNFVKVPSIGLYDPTSLSFRVSPQGGGSAVSVLTDFCSADQYVRIHNTRAELTRYVGYDCEIQIHISPDPNHIIPITSISNVGSKPSVIQMLNTDDTLNFGPNSLSLAGTFMQVELYNIRARMIMIPGLNDGFVILENCTFQSITAMTANADIEVTVSDDASMLLPYSLQYEQRVNDVCFMSKQDPAFQLDNFCQESLRNVSVTRNVSRIVDGQLVTAVITTTQLEREWTCQQNSYATLIPYELKNDLSTSRVQVNLMSTGGQIFFSSIPTSRLPPMSGNQALDKLYVYDGIYGSRTLAFQNTSASFLHLDFHPGESNRPQVEWYEIKLHGPGSPTGSFVWTSSFRYLVLPRFLLYLVSFGLLDPKDKTVNVDVKPSLCPTVDLGPNAAQGYTMPNQTIEFPAKRRSSVGNVDYLIQYYQLIFSTIDGENMASNSILVYRLDANSYISFQHDPFSGQITATSIQRSNSSFVIIILLLGLGLPLVLAIGLMVYLGFKIRVGVDQLRERAIEDELSVRQLFEGSKMNPNNEQYQKVVDSLYDQFYAKTNLFYVIDTLITEADHAQSLYEQLSIFLTHMILIAISSVPSILFAINLSDATHRYVCPEVTDKLTCQASLPAGSWAIIGVCVVYFALSFFELYAFYGNLRWSPWRKYLRRAWYTGLTLIFTASAYYFFIVLTWIIFGLFFSAAFFLPYVVAVFGIVFVIGRYSLTRKKLYGRIRVSVGEQSKMLFKRKTPQIPKESLDTLIKKNVNRMLMRKKVSLGSHINSIWLLLLSVIVLDVFLLISFTTFTDTSSISTGVLNSVIIAVVALSIDFLAQRNLRRQSMHANVSEIVSEIITETRMAIQFIEKQMDLGAVLLQRARDQELARRSMTQMDLMHYNDTLDEKFKDLVAGHSELQRIQQNLAMKAAEEKEYEYKLERIPVAIDDETLVPWDAMMGEMEFDSDWEESDTLILVLDGLTRESDLETLRFALAESLDVSIDRIEISPEFL</sequence>
<feature type="transmembrane region" description="Helical" evidence="1">
    <location>
        <begin position="2537"/>
        <end position="2557"/>
    </location>
</feature>
<feature type="transmembrane region" description="Helical" evidence="1">
    <location>
        <begin position="3268"/>
        <end position="3290"/>
    </location>
</feature>
<feature type="transmembrane region" description="Helical" evidence="1">
    <location>
        <begin position="2480"/>
        <end position="2499"/>
    </location>
</feature>
<evidence type="ECO:0008006" key="6">
    <source>
        <dbReference type="Google" id="ProtNLM"/>
    </source>
</evidence>
<dbReference type="PaxDb" id="55529-EKX32596"/>
<name>L1I8K0_GUITC</name>
<protein>
    <recommendedName>
        <fullName evidence="6">EGF-like domain-containing protein</fullName>
    </recommendedName>
</protein>
<dbReference type="HOGENOM" id="CLU_224666_0_0_1"/>
<feature type="transmembrane region" description="Helical" evidence="1">
    <location>
        <begin position="3376"/>
        <end position="3397"/>
    </location>
</feature>
<evidence type="ECO:0000313" key="3">
    <source>
        <dbReference type="EMBL" id="EKX32596.1"/>
    </source>
</evidence>
<feature type="transmembrane region" description="Helical" evidence="1">
    <location>
        <begin position="3051"/>
        <end position="3076"/>
    </location>
</feature>
<reference evidence="5" key="2">
    <citation type="submission" date="2012-11" db="EMBL/GenBank/DDBJ databases">
        <authorList>
            <person name="Kuo A."/>
            <person name="Curtis B.A."/>
            <person name="Tanifuji G."/>
            <person name="Burki F."/>
            <person name="Gruber A."/>
            <person name="Irimia M."/>
            <person name="Maruyama S."/>
            <person name="Arias M.C."/>
            <person name="Ball S.G."/>
            <person name="Gile G.H."/>
            <person name="Hirakawa Y."/>
            <person name="Hopkins J.F."/>
            <person name="Rensing S.A."/>
            <person name="Schmutz J."/>
            <person name="Symeonidi A."/>
            <person name="Elias M."/>
            <person name="Eveleigh R.J."/>
            <person name="Herman E.K."/>
            <person name="Klute M.J."/>
            <person name="Nakayama T."/>
            <person name="Obornik M."/>
            <person name="Reyes-Prieto A."/>
            <person name="Armbrust E.V."/>
            <person name="Aves S.J."/>
            <person name="Beiko R.G."/>
            <person name="Coutinho P."/>
            <person name="Dacks J.B."/>
            <person name="Durnford D.G."/>
            <person name="Fast N.M."/>
            <person name="Green B.R."/>
            <person name="Grisdale C."/>
            <person name="Hempe F."/>
            <person name="Henrissat B."/>
            <person name="Hoppner M.P."/>
            <person name="Ishida K.-I."/>
            <person name="Kim E."/>
            <person name="Koreny L."/>
            <person name="Kroth P.G."/>
            <person name="Liu Y."/>
            <person name="Malik S.-B."/>
            <person name="Maier U.G."/>
            <person name="McRose D."/>
            <person name="Mock T."/>
            <person name="Neilson J.A."/>
            <person name="Onodera N.T."/>
            <person name="Poole A.M."/>
            <person name="Pritham E.J."/>
            <person name="Richards T.A."/>
            <person name="Rocap G."/>
            <person name="Roy S.W."/>
            <person name="Sarai C."/>
            <person name="Schaack S."/>
            <person name="Shirato S."/>
            <person name="Slamovits C.H."/>
            <person name="Spencer D.F."/>
            <person name="Suzuki S."/>
            <person name="Worden A.Z."/>
            <person name="Zauner S."/>
            <person name="Barry K."/>
            <person name="Bell C."/>
            <person name="Bharti A.K."/>
            <person name="Crow J.A."/>
            <person name="Grimwood J."/>
            <person name="Kramer R."/>
            <person name="Lindquist E."/>
            <person name="Lucas S."/>
            <person name="Salamov A."/>
            <person name="McFadden G.I."/>
            <person name="Lane C.E."/>
            <person name="Keeling P.J."/>
            <person name="Gray M.W."/>
            <person name="Grigoriev I.V."/>
            <person name="Archibald J.M."/>
        </authorList>
    </citation>
    <scope>NUCLEOTIDE SEQUENCE</scope>
    <source>
        <strain evidence="5">CCMP2712</strain>
    </source>
</reference>
<feature type="transmembrane region" description="Helical" evidence="1">
    <location>
        <begin position="3237"/>
        <end position="3262"/>
    </location>
</feature>